<dbReference type="KEGG" id="rfr:Rfer_3589"/>
<dbReference type="eggNOG" id="ENOG502ZZV8">
    <property type="taxonomic scope" value="Bacteria"/>
</dbReference>
<dbReference type="InterPro" id="IPR025500">
    <property type="entry name" value="DUF4390"/>
</dbReference>
<dbReference type="EMBL" id="CP000267">
    <property type="protein sequence ID" value="ABD71293.1"/>
    <property type="molecule type" value="Genomic_DNA"/>
</dbReference>
<name>Q21SG0_ALBFT</name>
<protein>
    <submittedName>
        <fullName evidence="1">Putative proline rich signal peptide protein</fullName>
    </submittedName>
</protein>
<reference evidence="2" key="1">
    <citation type="submission" date="2006-02" db="EMBL/GenBank/DDBJ databases">
        <title>Complete sequence of chromosome of Rhodoferax ferrireducens DSM 15236.</title>
        <authorList>
            <person name="Copeland A."/>
            <person name="Lucas S."/>
            <person name="Lapidus A."/>
            <person name="Barry K."/>
            <person name="Detter J.C."/>
            <person name="Glavina del Rio T."/>
            <person name="Hammon N."/>
            <person name="Israni S."/>
            <person name="Pitluck S."/>
            <person name="Brettin T."/>
            <person name="Bruce D."/>
            <person name="Han C."/>
            <person name="Tapia R."/>
            <person name="Gilna P."/>
            <person name="Kiss H."/>
            <person name="Schmutz J."/>
            <person name="Larimer F."/>
            <person name="Land M."/>
            <person name="Kyrpides N."/>
            <person name="Ivanova N."/>
            <person name="Richardson P."/>
        </authorList>
    </citation>
    <scope>NUCLEOTIDE SEQUENCE [LARGE SCALE GENOMIC DNA]</scope>
    <source>
        <strain evidence="2">ATCC BAA-621 / DSM 15236 / T118</strain>
    </source>
</reference>
<evidence type="ECO:0000313" key="2">
    <source>
        <dbReference type="Proteomes" id="UP000008332"/>
    </source>
</evidence>
<dbReference type="STRING" id="338969.Rfer_3589"/>
<dbReference type="HOGENOM" id="CLU_070058_2_0_4"/>
<dbReference type="Pfam" id="PF14334">
    <property type="entry name" value="DUF4390"/>
    <property type="match status" value="1"/>
</dbReference>
<accession>Q21SG0</accession>
<proteinExistence type="predicted"/>
<evidence type="ECO:0000313" key="1">
    <source>
        <dbReference type="EMBL" id="ABD71293.1"/>
    </source>
</evidence>
<sequence>MRNARLDLIGLLACTCLVWGSVGPARAQTRPAEISSIKVERAGDAIVLSAGVQFELSAAVEDALLKGVAMIFVAEADILRERWYWTNKKVVHAERHMRLAYQPLTRRWRLNVASGQITNAGLGLALNQNFDTLPDALAAVQRLSRWKIAEVSDIDPEQHHLVEFRFGLDVFQLPRPLQIGTLGQTDWDISVFSRRALTLETAP</sequence>
<gene>
    <name evidence="1" type="ordered locus">Rfer_3589</name>
</gene>
<keyword evidence="2" id="KW-1185">Reference proteome</keyword>
<dbReference type="Proteomes" id="UP000008332">
    <property type="component" value="Chromosome"/>
</dbReference>
<dbReference type="AlphaFoldDB" id="Q21SG0"/>
<organism evidence="1 2">
    <name type="scientific">Albidiferax ferrireducens (strain ATCC BAA-621 / DSM 15236 / T118)</name>
    <name type="common">Rhodoferax ferrireducens</name>
    <dbReference type="NCBI Taxonomy" id="338969"/>
    <lineage>
        <taxon>Bacteria</taxon>
        <taxon>Pseudomonadati</taxon>
        <taxon>Pseudomonadota</taxon>
        <taxon>Betaproteobacteria</taxon>
        <taxon>Burkholderiales</taxon>
        <taxon>Comamonadaceae</taxon>
        <taxon>Rhodoferax</taxon>
    </lineage>
</organism>